<dbReference type="Gene3D" id="1.10.10.60">
    <property type="entry name" value="Homeodomain-like"/>
    <property type="match status" value="1"/>
</dbReference>
<evidence type="ECO:0000256" key="1">
    <source>
        <dbReference type="ARBA" id="ARBA00023125"/>
    </source>
</evidence>
<dbReference type="GO" id="GO:0003700">
    <property type="term" value="F:DNA-binding transcription factor activity"/>
    <property type="evidence" value="ECO:0007669"/>
    <property type="project" value="TreeGrafter"/>
</dbReference>
<reference evidence="4" key="1">
    <citation type="submission" date="2020-03" db="EMBL/GenBank/DDBJ databases">
        <title>Draft sequencing of Calidifontibacter sp. DB0510.</title>
        <authorList>
            <person name="Kim D.-U."/>
        </authorList>
    </citation>
    <scope>NUCLEOTIDE SEQUENCE</scope>
    <source>
        <strain evidence="4">DB0510</strain>
    </source>
</reference>
<dbReference type="EMBL" id="JAAOIV010000003">
    <property type="protein sequence ID" value="NHN55145.1"/>
    <property type="molecule type" value="Genomic_DNA"/>
</dbReference>
<dbReference type="AlphaFoldDB" id="A0A967B0G4"/>
<dbReference type="PROSITE" id="PS50977">
    <property type="entry name" value="HTH_TETR_2"/>
    <property type="match status" value="1"/>
</dbReference>
<keyword evidence="5" id="KW-1185">Reference proteome</keyword>
<dbReference type="RefSeq" id="WP_166194188.1">
    <property type="nucleotide sequence ID" value="NZ_JAAOIV010000003.1"/>
</dbReference>
<evidence type="ECO:0000313" key="5">
    <source>
        <dbReference type="Proteomes" id="UP000744769"/>
    </source>
</evidence>
<dbReference type="PANTHER" id="PTHR30055">
    <property type="entry name" value="HTH-TYPE TRANSCRIPTIONAL REGULATOR RUTR"/>
    <property type="match status" value="1"/>
</dbReference>
<dbReference type="InterPro" id="IPR050109">
    <property type="entry name" value="HTH-type_TetR-like_transc_reg"/>
</dbReference>
<evidence type="ECO:0000313" key="4">
    <source>
        <dbReference type="EMBL" id="NHN55145.1"/>
    </source>
</evidence>
<sequence>MSQDSDPTHQTLLAAVRAEVVAGGTSRTTVTSVAKRAGVSRMTVYRRTTGLEQLFRDALAQEFADAAQLSATNGTVREQIVAQARQIVHRLRASELLRTLFRDEPALIAAYQRDQFGRGQALFADLLQDAIAEGQRDGSVCAGDPALLARVLLMAVSPFVLAEPTVLGPPRESAPDDDALDRELARLVDGYLRPDAS</sequence>
<dbReference type="InterPro" id="IPR009057">
    <property type="entry name" value="Homeodomain-like_sf"/>
</dbReference>
<dbReference type="InterPro" id="IPR001647">
    <property type="entry name" value="HTH_TetR"/>
</dbReference>
<comment type="caution">
    <text evidence="4">The sequence shown here is derived from an EMBL/GenBank/DDBJ whole genome shotgun (WGS) entry which is preliminary data.</text>
</comment>
<accession>A0A967B0G4</accession>
<keyword evidence="1 2" id="KW-0238">DNA-binding</keyword>
<dbReference type="SUPFAM" id="SSF46689">
    <property type="entry name" value="Homeodomain-like"/>
    <property type="match status" value="1"/>
</dbReference>
<organism evidence="4 5">
    <name type="scientific">Metallococcus carri</name>
    <dbReference type="NCBI Taxonomy" id="1656884"/>
    <lineage>
        <taxon>Bacteria</taxon>
        <taxon>Bacillati</taxon>
        <taxon>Actinomycetota</taxon>
        <taxon>Actinomycetes</taxon>
        <taxon>Micrococcales</taxon>
        <taxon>Dermacoccaceae</taxon>
        <taxon>Metallococcus</taxon>
    </lineage>
</organism>
<proteinExistence type="predicted"/>
<dbReference type="Gene3D" id="1.10.357.10">
    <property type="entry name" value="Tetracycline Repressor, domain 2"/>
    <property type="match status" value="1"/>
</dbReference>
<name>A0A967B0G4_9MICO</name>
<dbReference type="Proteomes" id="UP000744769">
    <property type="component" value="Unassembled WGS sequence"/>
</dbReference>
<dbReference type="GO" id="GO:0000976">
    <property type="term" value="F:transcription cis-regulatory region binding"/>
    <property type="evidence" value="ECO:0007669"/>
    <property type="project" value="TreeGrafter"/>
</dbReference>
<feature type="domain" description="HTH tetR-type" evidence="3">
    <location>
        <begin position="6"/>
        <end position="66"/>
    </location>
</feature>
<evidence type="ECO:0000256" key="2">
    <source>
        <dbReference type="PROSITE-ProRule" id="PRU00335"/>
    </source>
</evidence>
<gene>
    <name evidence="4" type="ORF">G9U51_04995</name>
</gene>
<protein>
    <submittedName>
        <fullName evidence="4">TetR family transcriptional regulator</fullName>
    </submittedName>
</protein>
<dbReference type="PANTHER" id="PTHR30055:SF153">
    <property type="entry name" value="HTH-TYPE TRANSCRIPTIONAL REPRESSOR RV3405C"/>
    <property type="match status" value="1"/>
</dbReference>
<feature type="DNA-binding region" description="H-T-H motif" evidence="2">
    <location>
        <begin position="29"/>
        <end position="48"/>
    </location>
</feature>
<evidence type="ECO:0000259" key="3">
    <source>
        <dbReference type="PROSITE" id="PS50977"/>
    </source>
</evidence>